<name>A0A2T0BLJ5_9CLOT</name>
<keyword evidence="3" id="KW-1185">Reference proteome</keyword>
<comment type="caution">
    <text evidence="2">The sequence shown here is derived from an EMBL/GenBank/DDBJ whole genome shotgun (WGS) entry which is preliminary data.</text>
</comment>
<dbReference type="Proteomes" id="UP000237798">
    <property type="component" value="Unassembled WGS sequence"/>
</dbReference>
<protein>
    <submittedName>
        <fullName evidence="2">Uncharacterized protein</fullName>
    </submittedName>
</protein>
<feature type="region of interest" description="Disordered" evidence="1">
    <location>
        <begin position="71"/>
        <end position="102"/>
    </location>
</feature>
<gene>
    <name evidence="2" type="ORF">CLLU_22860</name>
</gene>
<organism evidence="2 3">
    <name type="scientific">Clostridium luticellarii</name>
    <dbReference type="NCBI Taxonomy" id="1691940"/>
    <lineage>
        <taxon>Bacteria</taxon>
        <taxon>Bacillati</taxon>
        <taxon>Bacillota</taxon>
        <taxon>Clostridia</taxon>
        <taxon>Eubacteriales</taxon>
        <taxon>Clostridiaceae</taxon>
        <taxon>Clostridium</taxon>
    </lineage>
</organism>
<accession>A0A2T0BLJ5</accession>
<sequence>MGDLDKLKLLIFESKYPYFSDEELQNFLTIYDNDVYYTAAQLCLMKMDMEKSIKVGPITIENPDPSYWQGLANKYSDKSEQENGGSGSSGYYPTYMNRADEL</sequence>
<evidence type="ECO:0000256" key="1">
    <source>
        <dbReference type="SAM" id="MobiDB-lite"/>
    </source>
</evidence>
<dbReference type="OrthoDB" id="1754873at2"/>
<dbReference type="RefSeq" id="WP_106009910.1">
    <property type="nucleotide sequence ID" value="NZ_PVXP01000034.1"/>
</dbReference>
<evidence type="ECO:0000313" key="3">
    <source>
        <dbReference type="Proteomes" id="UP000237798"/>
    </source>
</evidence>
<dbReference type="AlphaFoldDB" id="A0A2T0BLJ5"/>
<dbReference type="EMBL" id="PVXP01000034">
    <property type="protein sequence ID" value="PRR84747.1"/>
    <property type="molecule type" value="Genomic_DNA"/>
</dbReference>
<proteinExistence type="predicted"/>
<reference evidence="2 3" key="1">
    <citation type="submission" date="2018-03" db="EMBL/GenBank/DDBJ databases">
        <title>Genome sequence of Clostridium luticellarii DSM 29923.</title>
        <authorList>
            <person name="Poehlein A."/>
            <person name="Daniel R."/>
        </authorList>
    </citation>
    <scope>NUCLEOTIDE SEQUENCE [LARGE SCALE GENOMIC DNA]</scope>
    <source>
        <strain evidence="2 3">DSM 29923</strain>
    </source>
</reference>
<evidence type="ECO:0000313" key="2">
    <source>
        <dbReference type="EMBL" id="PRR84747.1"/>
    </source>
</evidence>